<dbReference type="InterPro" id="IPR011008">
    <property type="entry name" value="Dimeric_a/b-barrel"/>
</dbReference>
<dbReference type="OrthoDB" id="121598at2"/>
<dbReference type="InterPro" id="IPR010753">
    <property type="entry name" value="DUF1330"/>
</dbReference>
<proteinExistence type="predicted"/>
<name>A0A2T0XAZ0_9BURK</name>
<dbReference type="AlphaFoldDB" id="A0A2T0XAZ0"/>
<dbReference type="Gene3D" id="3.30.70.100">
    <property type="match status" value="1"/>
</dbReference>
<protein>
    <submittedName>
        <fullName evidence="2">Uncharacterized protein (DUF1330 family)</fullName>
    </submittedName>
</protein>
<comment type="caution">
    <text evidence="2">The sequence shown here is derived from an EMBL/GenBank/DDBJ whole genome shotgun (WGS) entry which is preliminary data.</text>
</comment>
<sequence length="98" mass="10713">MKPAIAVIELDVRDPEAFTKEFFPLAAKVFADAGATFLVRPSQPTAIDEVAPKRVALVQFESVEMAVATFASQAYRDARRVGDQYAGFRIFVLESSAS</sequence>
<evidence type="ECO:0000313" key="2">
    <source>
        <dbReference type="EMBL" id="PRY96044.1"/>
    </source>
</evidence>
<dbReference type="SUPFAM" id="SSF54909">
    <property type="entry name" value="Dimeric alpha+beta barrel"/>
    <property type="match status" value="1"/>
</dbReference>
<organism evidence="2 3">
    <name type="scientific">Jezberella montanilacus</name>
    <dbReference type="NCBI Taxonomy" id="323426"/>
    <lineage>
        <taxon>Bacteria</taxon>
        <taxon>Pseudomonadati</taxon>
        <taxon>Pseudomonadota</taxon>
        <taxon>Betaproteobacteria</taxon>
        <taxon>Burkholderiales</taxon>
        <taxon>Alcaligenaceae</taxon>
        <taxon>Jezberella</taxon>
    </lineage>
</organism>
<accession>A0A2T0XAZ0</accession>
<evidence type="ECO:0000313" key="3">
    <source>
        <dbReference type="Proteomes" id="UP000238308"/>
    </source>
</evidence>
<dbReference type="Pfam" id="PF07045">
    <property type="entry name" value="DUF1330"/>
    <property type="match status" value="1"/>
</dbReference>
<dbReference type="EMBL" id="PVTV01000019">
    <property type="protein sequence ID" value="PRY96044.1"/>
    <property type="molecule type" value="Genomic_DNA"/>
</dbReference>
<evidence type="ECO:0000259" key="1">
    <source>
        <dbReference type="Pfam" id="PF07045"/>
    </source>
</evidence>
<dbReference type="Proteomes" id="UP000238308">
    <property type="component" value="Unassembled WGS sequence"/>
</dbReference>
<dbReference type="RefSeq" id="WP_106228800.1">
    <property type="nucleotide sequence ID" value="NZ_PVTV01000019.1"/>
</dbReference>
<feature type="domain" description="DUF1330" evidence="1">
    <location>
        <begin position="5"/>
        <end position="94"/>
    </location>
</feature>
<keyword evidence="3" id="KW-1185">Reference proteome</keyword>
<reference evidence="2 3" key="1">
    <citation type="submission" date="2018-03" db="EMBL/GenBank/DDBJ databases">
        <title>Genomic Encyclopedia of Type Strains, Phase III (KMG-III): the genomes of soil and plant-associated and newly described type strains.</title>
        <authorList>
            <person name="Whitman W."/>
        </authorList>
    </citation>
    <scope>NUCLEOTIDE SEQUENCE [LARGE SCALE GENOMIC DNA]</scope>
    <source>
        <strain evidence="2 3">MWH-P2sevCIIIb</strain>
    </source>
</reference>
<gene>
    <name evidence="2" type="ORF">BCM14_2984</name>
</gene>